<sequence>MVAVFCVSVALVKIRLDFEASLPPSVSKNRAPAHVPPPPASYTMKDGDRYFQSGPVETSQKGAVLACVAIAAWTCAAEDRESFTIHQFLPTRSRVGYLMESGGTSLGVPTLWLSLL</sequence>
<accession>A0A843V8X9</accession>
<gene>
    <name evidence="1" type="ORF">Taro_020593</name>
</gene>
<evidence type="ECO:0000313" key="2">
    <source>
        <dbReference type="Proteomes" id="UP000652761"/>
    </source>
</evidence>
<evidence type="ECO:0000313" key="1">
    <source>
        <dbReference type="EMBL" id="MQL88039.1"/>
    </source>
</evidence>
<dbReference type="EMBL" id="NMUH01001024">
    <property type="protein sequence ID" value="MQL88039.1"/>
    <property type="molecule type" value="Genomic_DNA"/>
</dbReference>
<comment type="caution">
    <text evidence="1">The sequence shown here is derived from an EMBL/GenBank/DDBJ whole genome shotgun (WGS) entry which is preliminary data.</text>
</comment>
<proteinExistence type="predicted"/>
<protein>
    <submittedName>
        <fullName evidence="1">Uncharacterized protein</fullName>
    </submittedName>
</protein>
<organism evidence="1 2">
    <name type="scientific">Colocasia esculenta</name>
    <name type="common">Wild taro</name>
    <name type="synonym">Arum esculentum</name>
    <dbReference type="NCBI Taxonomy" id="4460"/>
    <lineage>
        <taxon>Eukaryota</taxon>
        <taxon>Viridiplantae</taxon>
        <taxon>Streptophyta</taxon>
        <taxon>Embryophyta</taxon>
        <taxon>Tracheophyta</taxon>
        <taxon>Spermatophyta</taxon>
        <taxon>Magnoliopsida</taxon>
        <taxon>Liliopsida</taxon>
        <taxon>Araceae</taxon>
        <taxon>Aroideae</taxon>
        <taxon>Colocasieae</taxon>
        <taxon>Colocasia</taxon>
    </lineage>
</organism>
<reference evidence="1" key="1">
    <citation type="submission" date="2017-07" db="EMBL/GenBank/DDBJ databases">
        <title>Taro Niue Genome Assembly and Annotation.</title>
        <authorList>
            <person name="Atibalentja N."/>
            <person name="Keating K."/>
            <person name="Fields C.J."/>
        </authorList>
    </citation>
    <scope>NUCLEOTIDE SEQUENCE</scope>
    <source>
        <strain evidence="1">Niue_2</strain>
        <tissue evidence="1">Leaf</tissue>
    </source>
</reference>
<dbReference type="AlphaFoldDB" id="A0A843V8X9"/>
<keyword evidence="2" id="KW-1185">Reference proteome</keyword>
<name>A0A843V8X9_COLES</name>
<dbReference type="Proteomes" id="UP000652761">
    <property type="component" value="Unassembled WGS sequence"/>
</dbReference>